<dbReference type="Proteomes" id="UP000612808">
    <property type="component" value="Unassembled WGS sequence"/>
</dbReference>
<name>A0A8J3J6B2_9ACTN</name>
<keyword evidence="2" id="KW-1185">Reference proteome</keyword>
<dbReference type="AlphaFoldDB" id="A0A8J3J6B2"/>
<reference evidence="1" key="1">
    <citation type="submission" date="2021-01" db="EMBL/GenBank/DDBJ databases">
        <title>Whole genome shotgun sequence of Actinocatenispora rupis NBRC 107355.</title>
        <authorList>
            <person name="Komaki H."/>
            <person name="Tamura T."/>
        </authorList>
    </citation>
    <scope>NUCLEOTIDE SEQUENCE</scope>
    <source>
        <strain evidence="1">NBRC 107355</strain>
    </source>
</reference>
<dbReference type="SUPFAM" id="SSF53383">
    <property type="entry name" value="PLP-dependent transferases"/>
    <property type="match status" value="1"/>
</dbReference>
<dbReference type="InterPro" id="IPR015422">
    <property type="entry name" value="PyrdxlP-dep_Trfase_small"/>
</dbReference>
<organism evidence="1 2">
    <name type="scientific">Actinocatenispora rupis</name>
    <dbReference type="NCBI Taxonomy" id="519421"/>
    <lineage>
        <taxon>Bacteria</taxon>
        <taxon>Bacillati</taxon>
        <taxon>Actinomycetota</taxon>
        <taxon>Actinomycetes</taxon>
        <taxon>Micromonosporales</taxon>
        <taxon>Micromonosporaceae</taxon>
        <taxon>Actinocatenispora</taxon>
    </lineage>
</organism>
<accession>A0A8J3J6B2</accession>
<gene>
    <name evidence="1" type="ORF">Aru02nite_36410</name>
</gene>
<evidence type="ECO:0000313" key="1">
    <source>
        <dbReference type="EMBL" id="GID12752.1"/>
    </source>
</evidence>
<dbReference type="RefSeq" id="WP_203659021.1">
    <property type="nucleotide sequence ID" value="NZ_BAAAZM010000008.1"/>
</dbReference>
<comment type="caution">
    <text evidence="1">The sequence shown here is derived from an EMBL/GenBank/DDBJ whole genome shotgun (WGS) entry which is preliminary data.</text>
</comment>
<dbReference type="Gene3D" id="3.90.1150.10">
    <property type="entry name" value="Aspartate Aminotransferase, domain 1"/>
    <property type="match status" value="1"/>
</dbReference>
<sequence length="91" mass="9273">MLVAAVRRYLPAARITGIAAGLHAVLVLPGGDEATLTATARAAGVTVLPLRRFGSGPSPGFVLGYAHLTPDDVTAAVATLAAAWRPFLPRA</sequence>
<dbReference type="EMBL" id="BOMB01000021">
    <property type="protein sequence ID" value="GID12752.1"/>
    <property type="molecule type" value="Genomic_DNA"/>
</dbReference>
<proteinExistence type="predicted"/>
<protein>
    <submittedName>
        <fullName evidence="1">Uncharacterized protein</fullName>
    </submittedName>
</protein>
<evidence type="ECO:0000313" key="2">
    <source>
        <dbReference type="Proteomes" id="UP000612808"/>
    </source>
</evidence>
<dbReference type="InterPro" id="IPR015424">
    <property type="entry name" value="PyrdxlP-dep_Trfase"/>
</dbReference>